<gene>
    <name evidence="7" type="ORF">DCF82_03460</name>
</gene>
<dbReference type="InterPro" id="IPR027417">
    <property type="entry name" value="P-loop_NTPase"/>
</dbReference>
<dbReference type="Proteomes" id="UP000261325">
    <property type="component" value="Unassembled WGS sequence"/>
</dbReference>
<dbReference type="InterPro" id="IPR050547">
    <property type="entry name" value="DEAD_box_RNA_helicases"/>
</dbReference>
<feature type="domain" description="Helicase ATP-binding" evidence="6">
    <location>
        <begin position="1"/>
        <end position="71"/>
    </location>
</feature>
<dbReference type="Gene3D" id="3.40.50.300">
    <property type="entry name" value="P-loop containing nucleotide triphosphate hydrolases"/>
    <property type="match status" value="1"/>
</dbReference>
<dbReference type="GO" id="GO:0005524">
    <property type="term" value="F:ATP binding"/>
    <property type="evidence" value="ECO:0007669"/>
    <property type="project" value="UniProtKB-KW"/>
</dbReference>
<dbReference type="GO" id="GO:0033592">
    <property type="term" value="F:RNA strand annealing activity"/>
    <property type="evidence" value="ECO:0007669"/>
    <property type="project" value="TreeGrafter"/>
</dbReference>
<name>A0A3B8WAB5_MARNT</name>
<feature type="non-terminal residue" evidence="7">
    <location>
        <position position="71"/>
    </location>
</feature>
<organism evidence="7 8">
    <name type="scientific">Marinobacter nauticus</name>
    <name type="common">Marinobacter hydrocarbonoclasticus</name>
    <name type="synonym">Marinobacter aquaeolei</name>
    <dbReference type="NCBI Taxonomy" id="2743"/>
    <lineage>
        <taxon>Bacteria</taxon>
        <taxon>Pseudomonadati</taxon>
        <taxon>Pseudomonadota</taxon>
        <taxon>Gammaproteobacteria</taxon>
        <taxon>Pseudomonadales</taxon>
        <taxon>Marinobacteraceae</taxon>
        <taxon>Marinobacter</taxon>
    </lineage>
</organism>
<protein>
    <recommendedName>
        <fullName evidence="1">RNA helicase</fullName>
        <ecNumber evidence="1">3.6.4.13</ecNumber>
    </recommendedName>
</protein>
<dbReference type="PANTHER" id="PTHR47963">
    <property type="entry name" value="DEAD-BOX ATP-DEPENDENT RNA HELICASE 47, MITOCHONDRIAL"/>
    <property type="match status" value="1"/>
</dbReference>
<evidence type="ECO:0000256" key="2">
    <source>
        <dbReference type="ARBA" id="ARBA00022741"/>
    </source>
</evidence>
<evidence type="ECO:0000256" key="5">
    <source>
        <dbReference type="ARBA" id="ARBA00022840"/>
    </source>
</evidence>
<dbReference type="Pfam" id="PF00270">
    <property type="entry name" value="DEAD"/>
    <property type="match status" value="1"/>
</dbReference>
<dbReference type="SUPFAM" id="SSF52540">
    <property type="entry name" value="P-loop containing nucleoside triphosphate hydrolases"/>
    <property type="match status" value="1"/>
</dbReference>
<dbReference type="PROSITE" id="PS51192">
    <property type="entry name" value="HELICASE_ATP_BIND_1"/>
    <property type="match status" value="1"/>
</dbReference>
<proteinExistence type="predicted"/>
<keyword evidence="5" id="KW-0067">ATP-binding</keyword>
<dbReference type="GO" id="GO:0009409">
    <property type="term" value="P:response to cold"/>
    <property type="evidence" value="ECO:0007669"/>
    <property type="project" value="TreeGrafter"/>
</dbReference>
<dbReference type="GO" id="GO:0005840">
    <property type="term" value="C:ribosome"/>
    <property type="evidence" value="ECO:0007669"/>
    <property type="project" value="TreeGrafter"/>
</dbReference>
<evidence type="ECO:0000256" key="4">
    <source>
        <dbReference type="ARBA" id="ARBA00022806"/>
    </source>
</evidence>
<evidence type="ECO:0000256" key="3">
    <source>
        <dbReference type="ARBA" id="ARBA00022801"/>
    </source>
</evidence>
<dbReference type="InterPro" id="IPR014001">
    <property type="entry name" value="Helicase_ATP-bd"/>
</dbReference>
<evidence type="ECO:0000256" key="1">
    <source>
        <dbReference type="ARBA" id="ARBA00012552"/>
    </source>
</evidence>
<evidence type="ECO:0000313" key="8">
    <source>
        <dbReference type="Proteomes" id="UP000261325"/>
    </source>
</evidence>
<accession>A0A3B8WAB5</accession>
<feature type="non-terminal residue" evidence="7">
    <location>
        <position position="1"/>
    </location>
</feature>
<evidence type="ECO:0000313" key="7">
    <source>
        <dbReference type="EMBL" id="HAC26871.1"/>
    </source>
</evidence>
<reference evidence="7 8" key="1">
    <citation type="journal article" date="2018" name="Nat. Biotechnol.">
        <title>A standardized bacterial taxonomy based on genome phylogeny substantially revises the tree of life.</title>
        <authorList>
            <person name="Parks D.H."/>
            <person name="Chuvochina M."/>
            <person name="Waite D.W."/>
            <person name="Rinke C."/>
            <person name="Skarshewski A."/>
            <person name="Chaumeil P.A."/>
            <person name="Hugenholtz P."/>
        </authorList>
    </citation>
    <scope>NUCLEOTIDE SEQUENCE [LARGE SCALE GENOMIC DNA]</scope>
    <source>
        <strain evidence="7">UBA9049</strain>
    </source>
</reference>
<sequence length="71" mass="7879">LVLATTRELAIQVAEAFTPYASKFRNFHVLPIYGGQDFSPQIRGLKRGAQVIVGTPGRMLDHLRKGTLKLD</sequence>
<keyword evidence="3" id="KW-0378">Hydrolase</keyword>
<dbReference type="EC" id="3.6.4.13" evidence="1"/>
<comment type="caution">
    <text evidence="7">The sequence shown here is derived from an EMBL/GenBank/DDBJ whole genome shotgun (WGS) entry which is preliminary data.</text>
</comment>
<dbReference type="AlphaFoldDB" id="A0A3B8WAB5"/>
<evidence type="ECO:0000259" key="6">
    <source>
        <dbReference type="PROSITE" id="PS51192"/>
    </source>
</evidence>
<dbReference type="InterPro" id="IPR011545">
    <property type="entry name" value="DEAD/DEAH_box_helicase_dom"/>
</dbReference>
<keyword evidence="4 7" id="KW-0347">Helicase</keyword>
<dbReference type="GO" id="GO:0005829">
    <property type="term" value="C:cytosol"/>
    <property type="evidence" value="ECO:0007669"/>
    <property type="project" value="TreeGrafter"/>
</dbReference>
<keyword evidence="2" id="KW-0547">Nucleotide-binding</keyword>
<dbReference type="GO" id="GO:0016787">
    <property type="term" value="F:hydrolase activity"/>
    <property type="evidence" value="ECO:0007669"/>
    <property type="project" value="UniProtKB-KW"/>
</dbReference>
<dbReference type="GO" id="GO:0003724">
    <property type="term" value="F:RNA helicase activity"/>
    <property type="evidence" value="ECO:0007669"/>
    <property type="project" value="UniProtKB-EC"/>
</dbReference>
<dbReference type="PANTHER" id="PTHR47963:SF8">
    <property type="entry name" value="ATP-DEPENDENT RNA HELICASE DEAD"/>
    <property type="match status" value="1"/>
</dbReference>
<dbReference type="EMBL" id="DLYI01000039">
    <property type="protein sequence ID" value="HAC26871.1"/>
    <property type="molecule type" value="Genomic_DNA"/>
</dbReference>